<feature type="region of interest" description="Disordered" evidence="5">
    <location>
        <begin position="383"/>
        <end position="420"/>
    </location>
</feature>
<evidence type="ECO:0000256" key="1">
    <source>
        <dbReference type="ARBA" id="ARBA00004141"/>
    </source>
</evidence>
<keyword evidence="4" id="KW-0472">Membrane</keyword>
<feature type="compositionally biased region" description="Basic and acidic residues" evidence="5">
    <location>
        <begin position="404"/>
        <end position="420"/>
    </location>
</feature>
<dbReference type="GO" id="GO:0032979">
    <property type="term" value="P:protein insertion into mitochondrial inner membrane from matrix"/>
    <property type="evidence" value="ECO:0007669"/>
    <property type="project" value="TreeGrafter"/>
</dbReference>
<sequence length="420" mass="46957">MRTLRRHPALRMLEPTLSSAFMTSQRSASSEEKRTYFDYIDSLWNRQWFGAAEQAEVLSQDPSCLANLLVTFQGAVGLGAPEAILFFGALTRFITLGLSLYGERASERMRDAIYRLRLPHETYQRVYHSQSATALDIQLAATALKEERRRVFAEEKTSSMQCLSSVLGSPLVLMGIVQVKSLCENPYLNFGTSSFLWCNALAMPDPYGILPLAFCGLTLANFELSIRKELKTGWMSNIIWGARLACLCVLPVTLQLRSGVCLFFLGMGFVGMLQPLLLRASWFRDYFNFPKEPMLSTDNFSYAEDGLHARMSVQFPYMSHIFDSVAEENSHLVEKAPETPGIGKKRTVNGGISFTTPGKSAAGITARKGAEFAAPGWKAQRMEFSEEDLLPQQGSTGSGSGNCRKREERLKDTRRQNGRR</sequence>
<dbReference type="PANTHER" id="PTHR12428">
    <property type="entry name" value="OXA1"/>
    <property type="match status" value="1"/>
</dbReference>
<keyword evidence="2" id="KW-0812">Transmembrane</keyword>
<comment type="subcellular location">
    <subcellularLocation>
        <location evidence="1">Membrane</location>
        <topology evidence="1">Multi-pass membrane protein</topology>
    </subcellularLocation>
</comment>
<gene>
    <name evidence="6" type="ORF">TCIL3000_9_3710</name>
</gene>
<accession>G0UUA7</accession>
<dbReference type="VEuPathDB" id="TriTrypDB:TcIL3000_9_3710"/>
<name>G0UUA7_TRYCI</name>
<protein>
    <submittedName>
        <fullName evidence="6">Uncharacterized protein TCIL3000_9_3710</fullName>
    </submittedName>
</protein>
<evidence type="ECO:0000256" key="2">
    <source>
        <dbReference type="ARBA" id="ARBA00022692"/>
    </source>
</evidence>
<dbReference type="AlphaFoldDB" id="G0UUA7"/>
<evidence type="ECO:0000256" key="4">
    <source>
        <dbReference type="ARBA" id="ARBA00023136"/>
    </source>
</evidence>
<dbReference type="EMBL" id="HE575322">
    <property type="protein sequence ID" value="CCC92971.1"/>
    <property type="molecule type" value="Genomic_DNA"/>
</dbReference>
<dbReference type="GO" id="GO:0005743">
    <property type="term" value="C:mitochondrial inner membrane"/>
    <property type="evidence" value="ECO:0007669"/>
    <property type="project" value="TreeGrafter"/>
</dbReference>
<evidence type="ECO:0000256" key="5">
    <source>
        <dbReference type="SAM" id="MobiDB-lite"/>
    </source>
</evidence>
<dbReference type="InterPro" id="IPR001708">
    <property type="entry name" value="YidC/ALB3/OXA1/COX18"/>
</dbReference>
<evidence type="ECO:0000256" key="3">
    <source>
        <dbReference type="ARBA" id="ARBA00022989"/>
    </source>
</evidence>
<reference evidence="6" key="1">
    <citation type="journal article" date="2012" name="Proc. Natl. Acad. Sci. U.S.A.">
        <title>Antigenic diversity is generated by distinct evolutionary mechanisms in African trypanosome species.</title>
        <authorList>
            <person name="Jackson A.P."/>
            <person name="Berry A."/>
            <person name="Aslett M."/>
            <person name="Allison H.C."/>
            <person name="Burton P."/>
            <person name="Vavrova-Anderson J."/>
            <person name="Brown R."/>
            <person name="Browne H."/>
            <person name="Corton N."/>
            <person name="Hauser H."/>
            <person name="Gamble J."/>
            <person name="Gilderthorp R."/>
            <person name="Marcello L."/>
            <person name="McQuillan J."/>
            <person name="Otto T.D."/>
            <person name="Quail M.A."/>
            <person name="Sanders M.J."/>
            <person name="van Tonder A."/>
            <person name="Ginger M.L."/>
            <person name="Field M.C."/>
            <person name="Barry J.D."/>
            <person name="Hertz-Fowler C."/>
            <person name="Berriman M."/>
        </authorList>
    </citation>
    <scope>NUCLEOTIDE SEQUENCE</scope>
    <source>
        <strain evidence="6">IL3000</strain>
    </source>
</reference>
<proteinExistence type="predicted"/>
<dbReference type="GO" id="GO:0032977">
    <property type="term" value="F:membrane insertase activity"/>
    <property type="evidence" value="ECO:0007669"/>
    <property type="project" value="InterPro"/>
</dbReference>
<organism evidence="6">
    <name type="scientific">Trypanosoma congolense (strain IL3000)</name>
    <dbReference type="NCBI Taxonomy" id="1068625"/>
    <lineage>
        <taxon>Eukaryota</taxon>
        <taxon>Discoba</taxon>
        <taxon>Euglenozoa</taxon>
        <taxon>Kinetoplastea</taxon>
        <taxon>Metakinetoplastina</taxon>
        <taxon>Trypanosomatida</taxon>
        <taxon>Trypanosomatidae</taxon>
        <taxon>Trypanosoma</taxon>
        <taxon>Nannomonas</taxon>
    </lineage>
</organism>
<evidence type="ECO:0000313" key="6">
    <source>
        <dbReference type="EMBL" id="CCC92971.1"/>
    </source>
</evidence>
<keyword evidence="3" id="KW-1133">Transmembrane helix</keyword>
<dbReference type="PANTHER" id="PTHR12428:SF65">
    <property type="entry name" value="CYTOCHROME C OXIDASE ASSEMBLY PROTEIN COX18, MITOCHONDRIAL"/>
    <property type="match status" value="1"/>
</dbReference>